<dbReference type="RefSeq" id="WP_236824060.1">
    <property type="nucleotide sequence ID" value="NZ_CP016605.1"/>
</dbReference>
<gene>
    <name evidence="1" type="ORF">EV697_10489</name>
</gene>
<protein>
    <submittedName>
        <fullName evidence="1">Uncharacterized protein</fullName>
    </submittedName>
</protein>
<organism evidence="1 2">
    <name type="scientific">Bisgaardia hudsonensis</name>
    <dbReference type="NCBI Taxonomy" id="109472"/>
    <lineage>
        <taxon>Bacteria</taxon>
        <taxon>Pseudomonadati</taxon>
        <taxon>Pseudomonadota</taxon>
        <taxon>Gammaproteobacteria</taxon>
        <taxon>Pasteurellales</taxon>
        <taxon>Pasteurellaceae</taxon>
        <taxon>Bisgaardia</taxon>
    </lineage>
</organism>
<accession>A0A4R2MZZ7</accession>
<reference evidence="1 2" key="1">
    <citation type="submission" date="2019-03" db="EMBL/GenBank/DDBJ databases">
        <title>Genomic Encyclopedia of Type Strains, Phase IV (KMG-IV): sequencing the most valuable type-strain genomes for metagenomic binning, comparative biology and taxonomic classification.</title>
        <authorList>
            <person name="Goeker M."/>
        </authorList>
    </citation>
    <scope>NUCLEOTIDE SEQUENCE [LARGE SCALE GENOMIC DNA]</scope>
    <source>
        <strain evidence="1 2">DSM 28231</strain>
    </source>
</reference>
<dbReference type="Proteomes" id="UP000294841">
    <property type="component" value="Unassembled WGS sequence"/>
</dbReference>
<dbReference type="AlphaFoldDB" id="A0A4R2MZZ7"/>
<evidence type="ECO:0000313" key="2">
    <source>
        <dbReference type="Proteomes" id="UP000294841"/>
    </source>
</evidence>
<proteinExistence type="predicted"/>
<name>A0A4R2MZZ7_9PAST</name>
<sequence>MNIRNIISVYILLFLPIYSSYANETHQTWVDESHTNVSGTLDSWASEIDSWFGETDPNEPGSAVLRIMLDSEWNRYDGYSIKPRIRGKLRLPTLKRRFSLVFGDDSLDNEISKNHLNKNYSKPLKKDTIYDRKQSTEDNKSLAIRWSDSIKNLGIHLKVDLGIRSGSDIYLRFKGDKEWQLSNNVTSRLETIYRLGTKSKHYAQINWENKYTENSRRFFANQLYLGYTNNLKSENIYWGNSLYRQHNYSNYKSLSYGIAVTGKLTSHQFSIDRYGPFINWRQPIWRKWLFIQPEVNFYNNSELDRKHHIGAFFRLEAIF</sequence>
<comment type="caution">
    <text evidence="1">The sequence shown here is derived from an EMBL/GenBank/DDBJ whole genome shotgun (WGS) entry which is preliminary data.</text>
</comment>
<evidence type="ECO:0000313" key="1">
    <source>
        <dbReference type="EMBL" id="TCP12283.1"/>
    </source>
</evidence>
<keyword evidence="2" id="KW-1185">Reference proteome</keyword>
<dbReference type="EMBL" id="SLXI01000004">
    <property type="protein sequence ID" value="TCP12283.1"/>
    <property type="molecule type" value="Genomic_DNA"/>
</dbReference>